<reference evidence="2 3" key="1">
    <citation type="submission" date="2019-07" db="EMBL/GenBank/DDBJ databases">
        <title>Gilliamella genomes.</title>
        <authorList>
            <person name="Zheng H."/>
        </authorList>
    </citation>
    <scope>NUCLEOTIDE SEQUENCE [LARGE SCALE GENOMIC DNA]</scope>
    <source>
        <strain evidence="2 3">W8127</strain>
    </source>
</reference>
<proteinExistence type="predicted"/>
<accession>A0A556S9V0</accession>
<comment type="caution">
    <text evidence="2">The sequence shown here is derived from an EMBL/GenBank/DDBJ whole genome shotgun (WGS) entry which is preliminary data.</text>
</comment>
<dbReference type="Proteomes" id="UP000319483">
    <property type="component" value="Unassembled WGS sequence"/>
</dbReference>
<dbReference type="AlphaFoldDB" id="A0A556S9V0"/>
<gene>
    <name evidence="2" type="ORF">FPQ15_10885</name>
</gene>
<sequence>MFTKKNKKVDSSELNGSEMRELSGRELSSVNGAGGFVWVEGRKSGRRKGISAGVGYEWRF</sequence>
<dbReference type="RefSeq" id="WP_086325896.1">
    <property type="nucleotide sequence ID" value="NZ_CAMLAP010000047.1"/>
</dbReference>
<protein>
    <recommendedName>
        <fullName evidence="4">Bacteriocin</fullName>
    </recommendedName>
</protein>
<feature type="region of interest" description="Disordered" evidence="1">
    <location>
        <begin position="1"/>
        <end position="26"/>
    </location>
</feature>
<evidence type="ECO:0000313" key="2">
    <source>
        <dbReference type="EMBL" id="TSJ97875.1"/>
    </source>
</evidence>
<name>A0A556S9V0_9GAMM</name>
<evidence type="ECO:0000256" key="1">
    <source>
        <dbReference type="SAM" id="MobiDB-lite"/>
    </source>
</evidence>
<evidence type="ECO:0008006" key="4">
    <source>
        <dbReference type="Google" id="ProtNLM"/>
    </source>
</evidence>
<dbReference type="EMBL" id="VMHM01000014">
    <property type="protein sequence ID" value="TSJ97875.1"/>
    <property type="molecule type" value="Genomic_DNA"/>
</dbReference>
<evidence type="ECO:0000313" key="3">
    <source>
        <dbReference type="Proteomes" id="UP000319483"/>
    </source>
</evidence>
<organism evidence="2 3">
    <name type="scientific">Gilliamella apicola</name>
    <dbReference type="NCBI Taxonomy" id="1196095"/>
    <lineage>
        <taxon>Bacteria</taxon>
        <taxon>Pseudomonadati</taxon>
        <taxon>Pseudomonadota</taxon>
        <taxon>Gammaproteobacteria</taxon>
        <taxon>Orbales</taxon>
        <taxon>Orbaceae</taxon>
        <taxon>Gilliamella</taxon>
    </lineage>
</organism>